<dbReference type="AlphaFoldDB" id="A0AAD9YNL0"/>
<evidence type="ECO:0000313" key="3">
    <source>
        <dbReference type="Proteomes" id="UP001281614"/>
    </source>
</evidence>
<protein>
    <submittedName>
        <fullName evidence="2">Uncharacterized protein</fullName>
    </submittedName>
</protein>
<proteinExistence type="predicted"/>
<organism evidence="2 3">
    <name type="scientific">Colletotrichum kahawae</name>
    <name type="common">Coffee berry disease fungus</name>
    <dbReference type="NCBI Taxonomy" id="34407"/>
    <lineage>
        <taxon>Eukaryota</taxon>
        <taxon>Fungi</taxon>
        <taxon>Dikarya</taxon>
        <taxon>Ascomycota</taxon>
        <taxon>Pezizomycotina</taxon>
        <taxon>Sordariomycetes</taxon>
        <taxon>Hypocreomycetidae</taxon>
        <taxon>Glomerellales</taxon>
        <taxon>Glomerellaceae</taxon>
        <taxon>Colletotrichum</taxon>
        <taxon>Colletotrichum gloeosporioides species complex</taxon>
    </lineage>
</organism>
<reference evidence="2" key="1">
    <citation type="submission" date="2023-02" db="EMBL/GenBank/DDBJ databases">
        <title>Colletotrichum kahawae CIFC_Que2 genome sequencing and assembly.</title>
        <authorList>
            <person name="Baroncelli R."/>
        </authorList>
    </citation>
    <scope>NUCLEOTIDE SEQUENCE</scope>
    <source>
        <strain evidence="2">CIFC_Que2</strain>
    </source>
</reference>
<feature type="region of interest" description="Disordered" evidence="1">
    <location>
        <begin position="73"/>
        <end position="121"/>
    </location>
</feature>
<dbReference type="EMBL" id="VYYT01000079">
    <property type="protein sequence ID" value="KAK2771611.1"/>
    <property type="molecule type" value="Genomic_DNA"/>
</dbReference>
<comment type="caution">
    <text evidence="2">The sequence shown here is derived from an EMBL/GenBank/DDBJ whole genome shotgun (WGS) entry which is preliminary data.</text>
</comment>
<sequence length="228" mass="25804">MANLQTLPRLENTSSIKYPTESTLASTQNTFPKPQGISKSPTHPSQSRPLSIRSVQFINTWLSSYHLTCKDESSEASEQTHGGTLKSSSLATNDPSESNTSWETCEEYPKETTESFRVPRTFNVAELRSGSETSYGTHSSNSPDHAVKGADRLHVQHQKAPACSTSTRQENILEEGFDGEYFWDEGQSYQDFKENPAHEFWTWEQTKQQWYHQEDDAGSVIWCPTELD</sequence>
<evidence type="ECO:0000313" key="2">
    <source>
        <dbReference type="EMBL" id="KAK2771611.1"/>
    </source>
</evidence>
<feature type="region of interest" description="Disordered" evidence="1">
    <location>
        <begin position="1"/>
        <end position="50"/>
    </location>
</feature>
<dbReference type="Proteomes" id="UP001281614">
    <property type="component" value="Unassembled WGS sequence"/>
</dbReference>
<accession>A0AAD9YNL0</accession>
<feature type="compositionally biased region" description="Polar residues" evidence="1">
    <location>
        <begin position="76"/>
        <end position="103"/>
    </location>
</feature>
<gene>
    <name evidence="2" type="ORF">CKAH01_04186</name>
</gene>
<evidence type="ECO:0000256" key="1">
    <source>
        <dbReference type="SAM" id="MobiDB-lite"/>
    </source>
</evidence>
<keyword evidence="3" id="KW-1185">Reference proteome</keyword>
<name>A0AAD9YNL0_COLKA</name>